<comment type="subcellular location">
    <subcellularLocation>
        <location evidence="1">Membrane</location>
        <topology evidence="1">Multi-pass membrane protein</topology>
    </subcellularLocation>
</comment>
<proteinExistence type="inferred from homology"/>
<gene>
    <name evidence="6" type="ORF">CTheo_2832</name>
</gene>
<accession>A0A5N5QPQ6</accession>
<dbReference type="EMBL" id="SSOP01000031">
    <property type="protein sequence ID" value="KAB5593752.1"/>
    <property type="molecule type" value="Genomic_DNA"/>
</dbReference>
<keyword evidence="5" id="KW-0472">Membrane</keyword>
<evidence type="ECO:0000313" key="6">
    <source>
        <dbReference type="EMBL" id="KAB5593752.1"/>
    </source>
</evidence>
<dbReference type="PANTHER" id="PTHR16932">
    <property type="entry name" value="INTERFERON ALPHA-INDUCIBLE PROTEIN 27"/>
    <property type="match status" value="1"/>
</dbReference>
<dbReference type="Gene3D" id="6.10.110.10">
    <property type="match status" value="1"/>
</dbReference>
<keyword evidence="3" id="KW-0812">Transmembrane</keyword>
<comment type="similarity">
    <text evidence="2">Belongs to the IFI6/IFI27 family.</text>
</comment>
<name>A0A5N5QPQ6_9AGAM</name>
<dbReference type="PANTHER" id="PTHR16932:SF18">
    <property type="entry name" value="INTERFERON, ALPHA-INDUCIBLE PROTEIN 27-LIKE 2"/>
    <property type="match status" value="1"/>
</dbReference>
<protein>
    <submittedName>
        <fullName evidence="6">Interferon-induced 6-16 family protein</fullName>
    </submittedName>
</protein>
<evidence type="ECO:0000256" key="3">
    <source>
        <dbReference type="ARBA" id="ARBA00022692"/>
    </source>
</evidence>
<evidence type="ECO:0000256" key="5">
    <source>
        <dbReference type="ARBA" id="ARBA00023136"/>
    </source>
</evidence>
<sequence>MPDIKPPPCKRITLTTFKCPTSCLAKSLAPTFALYVTAANLPPMNTILKASGAIGVATGAAVFAAPPLLGFSSAGIVTGSIAAVVQSAVYGPAVPAGSVFAILQSVGATGTIVPAAVSSVGATCIAGIVGAALRGYLGI</sequence>
<dbReference type="Proteomes" id="UP000383932">
    <property type="component" value="Unassembled WGS sequence"/>
</dbReference>
<dbReference type="Pfam" id="PF06140">
    <property type="entry name" value="Ifi-6-16"/>
    <property type="match status" value="1"/>
</dbReference>
<organism evidence="6 7">
    <name type="scientific">Ceratobasidium theobromae</name>
    <dbReference type="NCBI Taxonomy" id="1582974"/>
    <lineage>
        <taxon>Eukaryota</taxon>
        <taxon>Fungi</taxon>
        <taxon>Dikarya</taxon>
        <taxon>Basidiomycota</taxon>
        <taxon>Agaricomycotina</taxon>
        <taxon>Agaricomycetes</taxon>
        <taxon>Cantharellales</taxon>
        <taxon>Ceratobasidiaceae</taxon>
        <taxon>Ceratobasidium</taxon>
    </lineage>
</organism>
<dbReference type="GO" id="GO:0016020">
    <property type="term" value="C:membrane"/>
    <property type="evidence" value="ECO:0007669"/>
    <property type="project" value="UniProtKB-SubCell"/>
</dbReference>
<dbReference type="AlphaFoldDB" id="A0A5N5QPQ6"/>
<keyword evidence="4" id="KW-1133">Transmembrane helix</keyword>
<keyword evidence="7" id="KW-1185">Reference proteome</keyword>
<evidence type="ECO:0000313" key="7">
    <source>
        <dbReference type="Proteomes" id="UP000383932"/>
    </source>
</evidence>
<evidence type="ECO:0000256" key="1">
    <source>
        <dbReference type="ARBA" id="ARBA00004141"/>
    </source>
</evidence>
<evidence type="ECO:0000256" key="2">
    <source>
        <dbReference type="ARBA" id="ARBA00007262"/>
    </source>
</evidence>
<dbReference type="InterPro" id="IPR038213">
    <property type="entry name" value="IFI6/IFI27-like_sf"/>
</dbReference>
<reference evidence="6 7" key="1">
    <citation type="journal article" date="2019" name="Fungal Biol. Biotechnol.">
        <title>Draft genome sequence of fastidious pathogen Ceratobasidium theobromae, which causes vascular-streak dieback in Theobroma cacao.</title>
        <authorList>
            <person name="Ali S.S."/>
            <person name="Asman A."/>
            <person name="Shao J."/>
            <person name="Firmansyah A.P."/>
            <person name="Susilo A.W."/>
            <person name="Rosmana A."/>
            <person name="McMahon P."/>
            <person name="Junaid M."/>
            <person name="Guest D."/>
            <person name="Kheng T.Y."/>
            <person name="Meinhardt L.W."/>
            <person name="Bailey B.A."/>
        </authorList>
    </citation>
    <scope>NUCLEOTIDE SEQUENCE [LARGE SCALE GENOMIC DNA]</scope>
    <source>
        <strain evidence="6 7">CT2</strain>
    </source>
</reference>
<dbReference type="InterPro" id="IPR009311">
    <property type="entry name" value="IFI6/IFI27-like"/>
</dbReference>
<evidence type="ECO:0000256" key="4">
    <source>
        <dbReference type="ARBA" id="ARBA00022989"/>
    </source>
</evidence>
<dbReference type="OrthoDB" id="440424at2759"/>
<comment type="caution">
    <text evidence="6">The sequence shown here is derived from an EMBL/GenBank/DDBJ whole genome shotgun (WGS) entry which is preliminary data.</text>
</comment>